<dbReference type="EMBL" id="CP123385">
    <property type="protein sequence ID" value="XCC96429.1"/>
    <property type="molecule type" value="Genomic_DNA"/>
</dbReference>
<dbReference type="InterPro" id="IPR008567">
    <property type="entry name" value="BKACE"/>
</dbReference>
<comment type="cofactor">
    <cofactor evidence="1">
        <name>Zn(2+)</name>
        <dbReference type="ChEBI" id="CHEBI:29105"/>
    </cofactor>
</comment>
<dbReference type="Pfam" id="PF05853">
    <property type="entry name" value="BKACE"/>
    <property type="match status" value="1"/>
</dbReference>
<dbReference type="Gene3D" id="3.20.20.70">
    <property type="entry name" value="Aldolase class I"/>
    <property type="match status" value="1"/>
</dbReference>
<dbReference type="GO" id="GO:0046872">
    <property type="term" value="F:metal ion binding"/>
    <property type="evidence" value="ECO:0007669"/>
    <property type="project" value="UniProtKB-KW"/>
</dbReference>
<sequence length="267" mass="28758">MSRLATLPRIMLAPNGARRTRADHPALPETIPQIVAASREAFEAGAGALHAHVRDAEARHVLDAGLYRELLAEMARAVPDMPVQITTEAVGIYSPDAQRALVRELQPEGVSVALREMWPEHGPDPEAQRFYAETDEAGIALQHILYAPDQVTRLATLWSEGLIPAPRQVLFVLGRYAPPTLSRPEDLGGFLEAARALPGDVQWAACAFGRTEQACLLRAAELGGAMRIGFENSIERPDGTPAMDNAAQVAALVQALDTALSPRGQQA</sequence>
<gene>
    <name evidence="5" type="ORF">PVT71_17265</name>
</gene>
<name>A0AAU8AN91_9RHOB</name>
<evidence type="ECO:0000256" key="2">
    <source>
        <dbReference type="ARBA" id="ARBA00022679"/>
    </source>
</evidence>
<keyword evidence="3" id="KW-0479">Metal-binding</keyword>
<proteinExistence type="predicted"/>
<accession>A0AAU8AN91</accession>
<evidence type="ECO:0000256" key="1">
    <source>
        <dbReference type="ARBA" id="ARBA00001947"/>
    </source>
</evidence>
<dbReference type="InterPro" id="IPR013785">
    <property type="entry name" value="Aldolase_TIM"/>
</dbReference>
<evidence type="ECO:0000313" key="5">
    <source>
        <dbReference type="EMBL" id="XCC96429.1"/>
    </source>
</evidence>
<dbReference type="GO" id="GO:0043720">
    <property type="term" value="F:3-keto-5-aminohexanoate cleavage activity"/>
    <property type="evidence" value="ECO:0007669"/>
    <property type="project" value="InterPro"/>
</dbReference>
<keyword evidence="4" id="KW-0862">Zinc</keyword>
<dbReference type="PANTHER" id="PTHR37418">
    <property type="entry name" value="3-KETO-5-AMINOHEXANOATE CLEAVAGE ENZYME-RELATED"/>
    <property type="match status" value="1"/>
</dbReference>
<reference evidence="5" key="1">
    <citation type="submission" date="2023-02" db="EMBL/GenBank/DDBJ databases">
        <title>Description and genomic characterization of Salipiger bruguierae sp. nov., isolated from the sediment of mangrove plant Bruguiera sexangula.</title>
        <authorList>
            <person name="Long M."/>
        </authorList>
    </citation>
    <scope>NUCLEOTIDE SEQUENCE</scope>
    <source>
        <strain evidence="5">H15</strain>
    </source>
</reference>
<evidence type="ECO:0000256" key="3">
    <source>
        <dbReference type="ARBA" id="ARBA00022723"/>
    </source>
</evidence>
<dbReference type="RefSeq" id="WP_353475301.1">
    <property type="nucleotide sequence ID" value="NZ_CP123385.1"/>
</dbReference>
<protein>
    <submittedName>
        <fullName evidence="5">3-keto-5-aminohexanoate cleavage protein</fullName>
    </submittedName>
</protein>
<keyword evidence="2" id="KW-0808">Transferase</keyword>
<dbReference type="AlphaFoldDB" id="A0AAU8AN91"/>
<organism evidence="5">
    <name type="scientific">Alloyangia sp. H15</name>
    <dbReference type="NCBI Taxonomy" id="3029062"/>
    <lineage>
        <taxon>Bacteria</taxon>
        <taxon>Pseudomonadati</taxon>
        <taxon>Pseudomonadota</taxon>
        <taxon>Alphaproteobacteria</taxon>
        <taxon>Rhodobacterales</taxon>
        <taxon>Roseobacteraceae</taxon>
        <taxon>Alloyangia</taxon>
    </lineage>
</organism>
<evidence type="ECO:0000256" key="4">
    <source>
        <dbReference type="ARBA" id="ARBA00022833"/>
    </source>
</evidence>
<dbReference type="PANTHER" id="PTHR37418:SF2">
    <property type="entry name" value="3-KETO-5-AMINOHEXANOATE CLEAVAGE ENZYME"/>
    <property type="match status" value="1"/>
</dbReference>